<evidence type="ECO:0000259" key="4">
    <source>
        <dbReference type="Pfam" id="PF00535"/>
    </source>
</evidence>
<reference evidence="5" key="1">
    <citation type="journal article" date="2014" name="Int. J. Syst. Evol. Microbiol.">
        <title>Complete genome sequence of Corynebacterium casei LMG S-19264T (=DSM 44701T), isolated from a smear-ripened cheese.</title>
        <authorList>
            <consortium name="US DOE Joint Genome Institute (JGI-PGF)"/>
            <person name="Walter F."/>
            <person name="Albersmeier A."/>
            <person name="Kalinowski J."/>
            <person name="Ruckert C."/>
        </authorList>
    </citation>
    <scope>NUCLEOTIDE SEQUENCE</scope>
    <source>
        <strain evidence="5">CGMCC 1.12785</strain>
    </source>
</reference>
<dbReference type="SUPFAM" id="SSF53448">
    <property type="entry name" value="Nucleotide-diphospho-sugar transferases"/>
    <property type="match status" value="1"/>
</dbReference>
<proteinExistence type="inferred from homology"/>
<dbReference type="InterPro" id="IPR001173">
    <property type="entry name" value="Glyco_trans_2-like"/>
</dbReference>
<organism evidence="5 6">
    <name type="scientific">Sediminivirga luteola</name>
    <dbReference type="NCBI Taxonomy" id="1774748"/>
    <lineage>
        <taxon>Bacteria</taxon>
        <taxon>Bacillati</taxon>
        <taxon>Actinomycetota</taxon>
        <taxon>Actinomycetes</taxon>
        <taxon>Micrococcales</taxon>
        <taxon>Brevibacteriaceae</taxon>
        <taxon>Sediminivirga</taxon>
    </lineage>
</organism>
<dbReference type="Proteomes" id="UP000616114">
    <property type="component" value="Unassembled WGS sequence"/>
</dbReference>
<dbReference type="GO" id="GO:0004582">
    <property type="term" value="F:dolichyl-phosphate beta-D-mannosyltransferase activity"/>
    <property type="evidence" value="ECO:0007669"/>
    <property type="project" value="InterPro"/>
</dbReference>
<evidence type="ECO:0000313" key="6">
    <source>
        <dbReference type="Proteomes" id="UP000616114"/>
    </source>
</evidence>
<keyword evidence="3" id="KW-0808">Transferase</keyword>
<dbReference type="PANTHER" id="PTHR43398:SF1">
    <property type="entry name" value="DOLICHOL-PHOSPHATE MANNOSYLTRANSFERASE SUBUNIT 1"/>
    <property type="match status" value="1"/>
</dbReference>
<feature type="domain" description="Glycosyltransferase 2-like" evidence="4">
    <location>
        <begin position="7"/>
        <end position="172"/>
    </location>
</feature>
<dbReference type="GO" id="GO:0016020">
    <property type="term" value="C:membrane"/>
    <property type="evidence" value="ECO:0007669"/>
    <property type="project" value="GOC"/>
</dbReference>
<dbReference type="RefSeq" id="WP_188551445.1">
    <property type="nucleotide sequence ID" value="NZ_BMFY01000013.1"/>
</dbReference>
<dbReference type="FunFam" id="3.90.550.10:FF:000122">
    <property type="entry name" value="Dolichol-phosphate mannosyltransferase subunit 1"/>
    <property type="match status" value="1"/>
</dbReference>
<accession>A0A8J2TZY1</accession>
<dbReference type="EMBL" id="BMFY01000013">
    <property type="protein sequence ID" value="GGA22769.1"/>
    <property type="molecule type" value="Genomic_DNA"/>
</dbReference>
<gene>
    <name evidence="5" type="ORF">GCM10011333_27200</name>
</gene>
<comment type="caution">
    <text evidence="5">The sequence shown here is derived from an EMBL/GenBank/DDBJ whole genome shotgun (WGS) entry which is preliminary data.</text>
</comment>
<comment type="similarity">
    <text evidence="1">Belongs to the glycosyltransferase 2 family.</text>
</comment>
<name>A0A8J2TZY1_9MICO</name>
<dbReference type="Gene3D" id="3.90.550.10">
    <property type="entry name" value="Spore Coat Polysaccharide Biosynthesis Protein SpsA, Chain A"/>
    <property type="match status" value="1"/>
</dbReference>
<evidence type="ECO:0000313" key="5">
    <source>
        <dbReference type="EMBL" id="GGA22769.1"/>
    </source>
</evidence>
<sequence>MPSSTLIVIPTYNERDSLPRTIESLDRAGVAADILVVDDGSPDGTGEWAADLSGRREDVHVLRREGKSGLGTAYLAGFGWGLERGYEVLCEMDADGSHRARDLPALLAAVEAGADLAIGSRWVPGGAVVNWPLPREVLSRGANIWVGAVMGLRVRDATAGFRAFRRRALERIDFDEVEARGYSFQVDMTRRLAAEGFLIEEVPIVFVEREHGESKMSRGIILEAMRLTARWGAEHRAGQLSALASRVRGRRPRR</sequence>
<dbReference type="CDD" id="cd06442">
    <property type="entry name" value="DPM1_like"/>
    <property type="match status" value="1"/>
</dbReference>
<dbReference type="InterPro" id="IPR029044">
    <property type="entry name" value="Nucleotide-diphossugar_trans"/>
</dbReference>
<keyword evidence="2 5" id="KW-0328">Glycosyltransferase</keyword>
<dbReference type="GO" id="GO:0009247">
    <property type="term" value="P:glycolipid biosynthetic process"/>
    <property type="evidence" value="ECO:0007669"/>
    <property type="project" value="TreeGrafter"/>
</dbReference>
<keyword evidence="6" id="KW-1185">Reference proteome</keyword>
<dbReference type="AlphaFoldDB" id="A0A8J2TZY1"/>
<evidence type="ECO:0000256" key="3">
    <source>
        <dbReference type="ARBA" id="ARBA00022679"/>
    </source>
</evidence>
<dbReference type="Pfam" id="PF00535">
    <property type="entry name" value="Glycos_transf_2"/>
    <property type="match status" value="1"/>
</dbReference>
<dbReference type="InterPro" id="IPR039528">
    <property type="entry name" value="DPM1-like"/>
</dbReference>
<evidence type="ECO:0000256" key="1">
    <source>
        <dbReference type="ARBA" id="ARBA00006739"/>
    </source>
</evidence>
<evidence type="ECO:0000256" key="2">
    <source>
        <dbReference type="ARBA" id="ARBA00022676"/>
    </source>
</evidence>
<reference evidence="5" key="2">
    <citation type="submission" date="2020-09" db="EMBL/GenBank/DDBJ databases">
        <authorList>
            <person name="Sun Q."/>
            <person name="Zhou Y."/>
        </authorList>
    </citation>
    <scope>NUCLEOTIDE SEQUENCE</scope>
    <source>
        <strain evidence="5">CGMCC 1.12785</strain>
    </source>
</reference>
<dbReference type="PANTHER" id="PTHR43398">
    <property type="entry name" value="DOLICHOL-PHOSPHATE MANNOSYLTRANSFERASE SUBUNIT 1"/>
    <property type="match status" value="1"/>
</dbReference>
<protein>
    <submittedName>
        <fullName evidence="5">Dolichol-phosphate mannosyltransferase</fullName>
    </submittedName>
</protein>